<sequence>TLQQNLLRKTNVKQVIIIKKEWNQFTCYTAEGENIFKEYRPYMHTNRPIPWEEIFEDWEKKPRVVRYSRFFKYLPQRVQDYLLFHKDERKACLTGLKYLIQKYSLQRLHLLLENEEWLKKAPHELDIIMQTKQVTYPQKWKENHTPPVLIDYETDFQQYDRMLCPTLERGSFSL</sequence>
<evidence type="ECO:0000313" key="2">
    <source>
        <dbReference type="Proteomes" id="UP000224413"/>
    </source>
</evidence>
<accession>A0A9X6ZWF2</accession>
<dbReference type="EMBL" id="NUWJ01000523">
    <property type="protein sequence ID" value="PFK00781.1"/>
    <property type="molecule type" value="Genomic_DNA"/>
</dbReference>
<organism evidence="1 2">
    <name type="scientific">Bacillus cereus</name>
    <dbReference type="NCBI Taxonomy" id="1396"/>
    <lineage>
        <taxon>Bacteria</taxon>
        <taxon>Bacillati</taxon>
        <taxon>Bacillota</taxon>
        <taxon>Bacilli</taxon>
        <taxon>Bacillales</taxon>
        <taxon>Bacillaceae</taxon>
        <taxon>Bacillus</taxon>
        <taxon>Bacillus cereus group</taxon>
    </lineage>
</organism>
<dbReference type="Proteomes" id="UP000224413">
    <property type="component" value="Unassembled WGS sequence"/>
</dbReference>
<protein>
    <submittedName>
        <fullName evidence="1">Integrase</fullName>
    </submittedName>
</protein>
<reference evidence="1 2" key="1">
    <citation type="submission" date="2017-09" db="EMBL/GenBank/DDBJ databases">
        <title>Large-scale bioinformatics analysis of Bacillus genomes uncovers conserved roles of natural products in bacterial physiology.</title>
        <authorList>
            <consortium name="Agbiome Team Llc"/>
            <person name="Bleich R.M."/>
            <person name="Grubbs K.J."/>
            <person name="Santa Maria K.C."/>
            <person name="Allen S.E."/>
            <person name="Farag S."/>
            <person name="Shank E.A."/>
            <person name="Bowers A."/>
        </authorList>
    </citation>
    <scope>NUCLEOTIDE SEQUENCE [LARGE SCALE GENOMIC DNA]</scope>
    <source>
        <strain evidence="1 2">AFS083741</strain>
    </source>
</reference>
<dbReference type="AlphaFoldDB" id="A0A9X6ZWF2"/>
<proteinExistence type="predicted"/>
<gene>
    <name evidence="1" type="ORF">COI98_33485</name>
</gene>
<feature type="non-terminal residue" evidence="1">
    <location>
        <position position="1"/>
    </location>
</feature>
<name>A0A9X6ZWF2_BACCE</name>
<comment type="caution">
    <text evidence="1">The sequence shown here is derived from an EMBL/GenBank/DDBJ whole genome shotgun (WGS) entry which is preliminary data.</text>
</comment>
<evidence type="ECO:0000313" key="1">
    <source>
        <dbReference type="EMBL" id="PFK00781.1"/>
    </source>
</evidence>